<feature type="region of interest" description="Disordered" evidence="3">
    <location>
        <begin position="1"/>
        <end position="20"/>
    </location>
</feature>
<keyword evidence="1" id="KW-0479">Metal-binding</keyword>
<dbReference type="Proteomes" id="UP000190637">
    <property type="component" value="Unassembled WGS sequence"/>
</dbReference>
<sequence length="251" mass="25662">MLTAPVTGSRRGARTGQEREEGLVRPTLLLAVHGTRDPDGLDVTRALARGVRERAGVPVRLAFADVRDPDVGDVAATISGPIVVVPAFLAAGYHVRVDIPGQLARVGRFDARITGALGGDPRLVAAAARRLREAGWRAPDAVVLAAAGSSDPGALAEVADAAGRLAETLGSPVRTGYIATGTPTVAQTVAALRAEGHRRVAIASWLLAPGLFHQRLAGAGADLVAGPLCPDSGVAAAVVARYREAVAPARV</sequence>
<dbReference type="PANTHER" id="PTHR33542:SF5">
    <property type="entry name" value="FERROCHELATASE CHE1"/>
    <property type="match status" value="1"/>
</dbReference>
<keyword evidence="2" id="KW-0456">Lyase</keyword>
<dbReference type="CDD" id="cd03416">
    <property type="entry name" value="CbiX_SirB_N"/>
    <property type="match status" value="1"/>
</dbReference>
<evidence type="ECO:0000313" key="4">
    <source>
        <dbReference type="EMBL" id="SJZ94949.1"/>
    </source>
</evidence>
<dbReference type="Pfam" id="PF01903">
    <property type="entry name" value="CbiX"/>
    <property type="match status" value="2"/>
</dbReference>
<dbReference type="AlphaFoldDB" id="A0A1T4PU27"/>
<dbReference type="CDD" id="cd03414">
    <property type="entry name" value="CbiX_SirB_C"/>
    <property type="match status" value="1"/>
</dbReference>
<dbReference type="EMBL" id="FUWS01000004">
    <property type="protein sequence ID" value="SJZ94949.1"/>
    <property type="molecule type" value="Genomic_DNA"/>
</dbReference>
<evidence type="ECO:0000256" key="2">
    <source>
        <dbReference type="ARBA" id="ARBA00023239"/>
    </source>
</evidence>
<accession>A0A1T4PU27</accession>
<evidence type="ECO:0000256" key="3">
    <source>
        <dbReference type="SAM" id="MobiDB-lite"/>
    </source>
</evidence>
<keyword evidence="5" id="KW-1185">Reference proteome</keyword>
<dbReference type="Gene3D" id="3.40.50.1400">
    <property type="match status" value="2"/>
</dbReference>
<dbReference type="STRING" id="1122192.SAMN02745673_01997"/>
<dbReference type="InterPro" id="IPR050963">
    <property type="entry name" value="Sirohydro_Cobaltochel/CbiX"/>
</dbReference>
<protein>
    <submittedName>
        <fullName evidence="4">Sirohydrochlorin ferrochelatase</fullName>
    </submittedName>
</protein>
<reference evidence="4 5" key="1">
    <citation type="submission" date="2017-02" db="EMBL/GenBank/DDBJ databases">
        <authorList>
            <person name="Peterson S.W."/>
        </authorList>
    </citation>
    <scope>NUCLEOTIDE SEQUENCE [LARGE SCALE GENOMIC DNA]</scope>
    <source>
        <strain evidence="4 5">DSM 45154</strain>
    </source>
</reference>
<dbReference type="GO" id="GO:0016829">
    <property type="term" value="F:lyase activity"/>
    <property type="evidence" value="ECO:0007669"/>
    <property type="project" value="UniProtKB-KW"/>
</dbReference>
<gene>
    <name evidence="4" type="ORF">SAMN02745673_01997</name>
</gene>
<dbReference type="SUPFAM" id="SSF53800">
    <property type="entry name" value="Chelatase"/>
    <property type="match status" value="1"/>
</dbReference>
<proteinExistence type="predicted"/>
<evidence type="ECO:0000256" key="1">
    <source>
        <dbReference type="ARBA" id="ARBA00022723"/>
    </source>
</evidence>
<organism evidence="4 5">
    <name type="scientific">Marinactinospora thermotolerans DSM 45154</name>
    <dbReference type="NCBI Taxonomy" id="1122192"/>
    <lineage>
        <taxon>Bacteria</taxon>
        <taxon>Bacillati</taxon>
        <taxon>Actinomycetota</taxon>
        <taxon>Actinomycetes</taxon>
        <taxon>Streptosporangiales</taxon>
        <taxon>Nocardiopsidaceae</taxon>
        <taxon>Marinactinospora</taxon>
    </lineage>
</organism>
<dbReference type="InterPro" id="IPR002762">
    <property type="entry name" value="CbiX-like"/>
</dbReference>
<name>A0A1T4PU27_9ACTN</name>
<dbReference type="GO" id="GO:0046872">
    <property type="term" value="F:metal ion binding"/>
    <property type="evidence" value="ECO:0007669"/>
    <property type="project" value="UniProtKB-KW"/>
</dbReference>
<dbReference type="PANTHER" id="PTHR33542">
    <property type="entry name" value="SIROHYDROCHLORIN FERROCHELATASE, CHLOROPLASTIC"/>
    <property type="match status" value="1"/>
</dbReference>
<evidence type="ECO:0000313" key="5">
    <source>
        <dbReference type="Proteomes" id="UP000190637"/>
    </source>
</evidence>